<dbReference type="Proteomes" id="UP001162164">
    <property type="component" value="Unassembled WGS sequence"/>
</dbReference>
<keyword evidence="3" id="KW-1185">Reference proteome</keyword>
<accession>A0ABQ9IQB5</accession>
<evidence type="ECO:0000313" key="2">
    <source>
        <dbReference type="EMBL" id="KAJ8951396.1"/>
    </source>
</evidence>
<comment type="caution">
    <text evidence="2">The sequence shown here is derived from an EMBL/GenBank/DDBJ whole genome shotgun (WGS) entry which is preliminary data.</text>
</comment>
<name>A0ABQ9IQB5_9CUCU</name>
<reference evidence="2" key="1">
    <citation type="journal article" date="2023" name="Insect Mol. Biol.">
        <title>Genome sequencing provides insights into the evolution of gene families encoding plant cell wall-degrading enzymes in longhorned beetles.</title>
        <authorList>
            <person name="Shin N.R."/>
            <person name="Okamura Y."/>
            <person name="Kirsch R."/>
            <person name="Pauchet Y."/>
        </authorList>
    </citation>
    <scope>NUCLEOTIDE SEQUENCE</scope>
    <source>
        <strain evidence="2">MMC_N1</strain>
    </source>
</reference>
<organism evidence="2 3">
    <name type="scientific">Molorchus minor</name>
    <dbReference type="NCBI Taxonomy" id="1323400"/>
    <lineage>
        <taxon>Eukaryota</taxon>
        <taxon>Metazoa</taxon>
        <taxon>Ecdysozoa</taxon>
        <taxon>Arthropoda</taxon>
        <taxon>Hexapoda</taxon>
        <taxon>Insecta</taxon>
        <taxon>Pterygota</taxon>
        <taxon>Neoptera</taxon>
        <taxon>Endopterygota</taxon>
        <taxon>Coleoptera</taxon>
        <taxon>Polyphaga</taxon>
        <taxon>Cucujiformia</taxon>
        <taxon>Chrysomeloidea</taxon>
        <taxon>Cerambycidae</taxon>
        <taxon>Lamiinae</taxon>
        <taxon>Monochamini</taxon>
        <taxon>Molorchus</taxon>
    </lineage>
</organism>
<feature type="transmembrane region" description="Helical" evidence="1">
    <location>
        <begin position="45"/>
        <end position="63"/>
    </location>
</feature>
<keyword evidence="1" id="KW-0472">Membrane</keyword>
<protein>
    <submittedName>
        <fullName evidence="2">Uncharacterized protein</fullName>
    </submittedName>
</protein>
<evidence type="ECO:0000313" key="3">
    <source>
        <dbReference type="Proteomes" id="UP001162164"/>
    </source>
</evidence>
<dbReference type="EMBL" id="JAPWTJ010003834">
    <property type="protein sequence ID" value="KAJ8951396.1"/>
    <property type="molecule type" value="Genomic_DNA"/>
</dbReference>
<gene>
    <name evidence="2" type="ORF">NQ317_015947</name>
</gene>
<keyword evidence="1" id="KW-0812">Transmembrane</keyword>
<proteinExistence type="predicted"/>
<keyword evidence="1" id="KW-1133">Transmembrane helix</keyword>
<sequence>MAVNVVRSVFGAPSVAVLASFFETHRYTQTTQCSGWIESSAPLNLYNFGILKFIGFLATVAILDSEIFVQESESYPVLLK</sequence>
<evidence type="ECO:0000256" key="1">
    <source>
        <dbReference type="SAM" id="Phobius"/>
    </source>
</evidence>